<dbReference type="PANTHER" id="PTHR43213:SF5">
    <property type="entry name" value="BIFUNCTIONAL DTTP_UTP PYROPHOSPHATASE_METHYLTRANSFERASE PROTEIN-RELATED"/>
    <property type="match status" value="1"/>
</dbReference>
<comment type="catalytic activity">
    <reaction evidence="3">
        <text>UTP + H2O = UMP + diphosphate + H(+)</text>
        <dbReference type="Rhea" id="RHEA:29395"/>
        <dbReference type="ChEBI" id="CHEBI:15377"/>
        <dbReference type="ChEBI" id="CHEBI:15378"/>
        <dbReference type="ChEBI" id="CHEBI:33019"/>
        <dbReference type="ChEBI" id="CHEBI:46398"/>
        <dbReference type="ChEBI" id="CHEBI:57865"/>
        <dbReference type="EC" id="3.6.1.9"/>
    </reaction>
</comment>
<dbReference type="PANTHER" id="PTHR43213">
    <property type="entry name" value="BIFUNCTIONAL DTTP/UTP PYROPHOSPHATASE/METHYLTRANSFERASE PROTEIN-RELATED"/>
    <property type="match status" value="1"/>
</dbReference>
<accession>A0A919YM21</accession>
<protein>
    <recommendedName>
        <fullName evidence="3">dTTP/UTP pyrophosphatase</fullName>
        <shortName evidence="3">dTTPase/UTPase</shortName>
        <ecNumber evidence="3">3.6.1.9</ecNumber>
    </recommendedName>
    <alternativeName>
        <fullName evidence="3">Nucleoside triphosphate pyrophosphatase</fullName>
    </alternativeName>
    <alternativeName>
        <fullName evidence="3">Nucleotide pyrophosphatase</fullName>
        <shortName evidence="3">Nucleotide PPase</shortName>
    </alternativeName>
</protein>
<comment type="catalytic activity">
    <reaction evidence="3">
        <text>dTTP + H2O = dTMP + diphosphate + H(+)</text>
        <dbReference type="Rhea" id="RHEA:28534"/>
        <dbReference type="ChEBI" id="CHEBI:15377"/>
        <dbReference type="ChEBI" id="CHEBI:15378"/>
        <dbReference type="ChEBI" id="CHEBI:33019"/>
        <dbReference type="ChEBI" id="CHEBI:37568"/>
        <dbReference type="ChEBI" id="CHEBI:63528"/>
        <dbReference type="EC" id="3.6.1.9"/>
    </reaction>
</comment>
<comment type="subcellular location">
    <subcellularLocation>
        <location evidence="3">Cytoplasm</location>
    </subcellularLocation>
</comment>
<dbReference type="EMBL" id="BOSE01000004">
    <property type="protein sequence ID" value="GIP16922.1"/>
    <property type="molecule type" value="Genomic_DNA"/>
</dbReference>
<keyword evidence="3" id="KW-0963">Cytoplasm</keyword>
<name>A0A919YM21_9BACL</name>
<dbReference type="Gene3D" id="3.90.950.10">
    <property type="match status" value="1"/>
</dbReference>
<keyword evidence="3" id="KW-0546">Nucleotide metabolism</keyword>
<keyword evidence="5" id="KW-1185">Reference proteome</keyword>
<feature type="site" description="Important for substrate specificity" evidence="3">
    <location>
        <position position="24"/>
    </location>
</feature>
<dbReference type="InterPro" id="IPR029001">
    <property type="entry name" value="ITPase-like_fam"/>
</dbReference>
<dbReference type="InterPro" id="IPR003697">
    <property type="entry name" value="Maf-like"/>
</dbReference>
<evidence type="ECO:0000256" key="3">
    <source>
        <dbReference type="HAMAP-Rule" id="MF_00528"/>
    </source>
</evidence>
<evidence type="ECO:0000313" key="5">
    <source>
        <dbReference type="Proteomes" id="UP000683139"/>
    </source>
</evidence>
<gene>
    <name evidence="4" type="ORF">J40TS1_25640</name>
</gene>
<organism evidence="4 5">
    <name type="scientific">Paenibacillus montaniterrae</name>
    <dbReference type="NCBI Taxonomy" id="429341"/>
    <lineage>
        <taxon>Bacteria</taxon>
        <taxon>Bacillati</taxon>
        <taxon>Bacillota</taxon>
        <taxon>Bacilli</taxon>
        <taxon>Bacillales</taxon>
        <taxon>Paenibacillaceae</taxon>
        <taxon>Paenibacillus</taxon>
    </lineage>
</organism>
<dbReference type="GO" id="GO:0005737">
    <property type="term" value="C:cytoplasm"/>
    <property type="evidence" value="ECO:0007669"/>
    <property type="project" value="UniProtKB-SubCell"/>
</dbReference>
<dbReference type="HAMAP" id="MF_00528">
    <property type="entry name" value="Maf"/>
    <property type="match status" value="1"/>
</dbReference>
<comment type="caution">
    <text evidence="4">The sequence shown here is derived from an EMBL/GenBank/DDBJ whole genome shotgun (WGS) entry which is preliminary data.</text>
</comment>
<evidence type="ECO:0000256" key="2">
    <source>
        <dbReference type="ARBA" id="ARBA00022801"/>
    </source>
</evidence>
<reference evidence="4" key="1">
    <citation type="submission" date="2021-03" db="EMBL/GenBank/DDBJ databases">
        <title>Antimicrobial resistance genes in bacteria isolated from Japanese honey, and their potential for conferring macrolide and lincosamide resistance in the American foulbrood pathogen Paenibacillus larvae.</title>
        <authorList>
            <person name="Okamoto M."/>
            <person name="Kumagai M."/>
            <person name="Kanamori H."/>
            <person name="Takamatsu D."/>
        </authorList>
    </citation>
    <scope>NUCLEOTIDE SEQUENCE</scope>
    <source>
        <strain evidence="4">J40TS1</strain>
    </source>
</reference>
<feature type="site" description="Important for substrate specificity" evidence="3">
    <location>
        <position position="247"/>
    </location>
</feature>
<dbReference type="AlphaFoldDB" id="A0A919YM21"/>
<evidence type="ECO:0000313" key="4">
    <source>
        <dbReference type="EMBL" id="GIP16922.1"/>
    </source>
</evidence>
<dbReference type="GO" id="GO:0009117">
    <property type="term" value="P:nucleotide metabolic process"/>
    <property type="evidence" value="ECO:0007669"/>
    <property type="project" value="UniProtKB-KW"/>
</dbReference>
<feature type="site" description="Important for substrate specificity" evidence="3">
    <location>
        <position position="95"/>
    </location>
</feature>
<sequence length="286" mass="31041">MNDVQNEHLHKRISQLVLASSSPRRKELVALLDLSLPVSVFSVEVDERIDRAWQPAEAVELLSMAKAEATAKAIAEGRAPHDINPNSALILAADTVVVVDDQIVGKPASENEAFQMLKKLQGRSHYVYTGIMLLHSGCDKTGALQQVQMENEIMPAFVQATSESIAKPGNSAAAGESIARFNSRAAAKRIAFGAYGQYELVFQSDQLAAVVGHTYSQVTFRSMSDDEIYAYIKTGEPLDKAGSYGIQGIGSIFVEKIEGDFYSVMGLPLNLLYPTLLQFGISPFAT</sequence>
<dbReference type="GO" id="GO:0047429">
    <property type="term" value="F:nucleoside triphosphate diphosphatase activity"/>
    <property type="evidence" value="ECO:0007669"/>
    <property type="project" value="UniProtKB-EC"/>
</dbReference>
<dbReference type="SUPFAM" id="SSF52972">
    <property type="entry name" value="ITPase-like"/>
    <property type="match status" value="2"/>
</dbReference>
<feature type="active site" description="Proton acceptor" evidence="3">
    <location>
        <position position="94"/>
    </location>
</feature>
<comment type="similarity">
    <text evidence="3">Belongs to the Maf family. YhdE subfamily.</text>
</comment>
<comment type="caution">
    <text evidence="3">Lacks conserved residue(s) required for the propagation of feature annotation.</text>
</comment>
<dbReference type="RefSeq" id="WP_246563496.1">
    <property type="nucleotide sequence ID" value="NZ_BOSE01000004.1"/>
</dbReference>
<dbReference type="Pfam" id="PF02545">
    <property type="entry name" value="Maf"/>
    <property type="match status" value="2"/>
</dbReference>
<dbReference type="EC" id="3.6.1.9" evidence="3"/>
<dbReference type="CDD" id="cd00555">
    <property type="entry name" value="Maf"/>
    <property type="match status" value="1"/>
</dbReference>
<comment type="cofactor">
    <cofactor evidence="1 3">
        <name>a divalent metal cation</name>
        <dbReference type="ChEBI" id="CHEBI:60240"/>
    </cofactor>
</comment>
<evidence type="ECO:0000256" key="1">
    <source>
        <dbReference type="ARBA" id="ARBA00001968"/>
    </source>
</evidence>
<dbReference type="Proteomes" id="UP000683139">
    <property type="component" value="Unassembled WGS sequence"/>
</dbReference>
<comment type="function">
    <text evidence="3">Nucleoside triphosphate pyrophosphatase that hydrolyzes dTTP and UTP. May have a dual role in cell division arrest and in preventing the incorporation of modified nucleotides into cellular nucleic acids.</text>
</comment>
<keyword evidence="2 3" id="KW-0378">Hydrolase</keyword>
<proteinExistence type="inferred from homology"/>